<dbReference type="Gene3D" id="3.40.50.300">
    <property type="entry name" value="P-loop containing nucleotide triphosphate hydrolases"/>
    <property type="match status" value="1"/>
</dbReference>
<dbReference type="SUPFAM" id="SSF52540">
    <property type="entry name" value="P-loop containing nucleoside triphosphate hydrolases"/>
    <property type="match status" value="1"/>
</dbReference>
<reference evidence="2" key="1">
    <citation type="submission" date="2022-08" db="EMBL/GenBank/DDBJ databases">
        <title>Nisaea acidiphila sp. nov., isolated from a marine algal debris and emended description of the genus Nisaea Urios et al. 2008.</title>
        <authorList>
            <person name="Kwon K."/>
        </authorList>
    </citation>
    <scope>NUCLEOTIDE SEQUENCE</scope>
    <source>
        <strain evidence="2">MEBiC11861</strain>
    </source>
</reference>
<dbReference type="Proteomes" id="UP001060336">
    <property type="component" value="Chromosome"/>
</dbReference>
<dbReference type="Pfam" id="PF01656">
    <property type="entry name" value="CbiA"/>
    <property type="match status" value="1"/>
</dbReference>
<dbReference type="KEGG" id="naci:NUH88_19545"/>
<keyword evidence="3" id="KW-1185">Reference proteome</keyword>
<dbReference type="RefSeq" id="WP_257768337.1">
    <property type="nucleotide sequence ID" value="NZ_CP102480.1"/>
</dbReference>
<evidence type="ECO:0000313" key="2">
    <source>
        <dbReference type="EMBL" id="UUX49581.1"/>
    </source>
</evidence>
<dbReference type="CDD" id="cd02042">
    <property type="entry name" value="ParAB_family"/>
    <property type="match status" value="1"/>
</dbReference>
<organism evidence="2 3">
    <name type="scientific">Nisaea acidiphila</name>
    <dbReference type="NCBI Taxonomy" id="1862145"/>
    <lineage>
        <taxon>Bacteria</taxon>
        <taxon>Pseudomonadati</taxon>
        <taxon>Pseudomonadota</taxon>
        <taxon>Alphaproteobacteria</taxon>
        <taxon>Rhodospirillales</taxon>
        <taxon>Thalassobaculaceae</taxon>
        <taxon>Nisaea</taxon>
    </lineage>
</organism>
<feature type="domain" description="CobQ/CobB/MinD/ParA nucleotide binding" evidence="1">
    <location>
        <begin position="6"/>
        <end position="189"/>
    </location>
</feature>
<dbReference type="PANTHER" id="PTHR13696:SF96">
    <property type="entry name" value="COBQ_COBB_MIND_PARA NUCLEOTIDE BINDING DOMAIN-CONTAINING PROTEIN"/>
    <property type="match status" value="1"/>
</dbReference>
<dbReference type="InterPro" id="IPR027417">
    <property type="entry name" value="P-loop_NTPase"/>
</dbReference>
<accession>A0A9J7AVX7</accession>
<evidence type="ECO:0000259" key="1">
    <source>
        <dbReference type="Pfam" id="PF01656"/>
    </source>
</evidence>
<protein>
    <submittedName>
        <fullName evidence="2">ParA family protein</fullName>
    </submittedName>
</protein>
<sequence length="216" mass="22393">MTGTIITIAQQKGGAGKTTLAAQLAVALAHSGKSVAAIDIDPQISLATWFGMRNSLNGAIGYKGKGALEIVQITGWRAASEIEKQAKLHDVVIVDSPPHAETEAKIAIRNAHLVLIPVQPSPMDVWATKPTLEIAAAEKTPVLLVLNRVPPRAKLTERMSAALKELKVPLAKATIGNRVALASSMADGLGVVEAAKRSVAAQEIAALAKAALKAAG</sequence>
<name>A0A9J7AVX7_9PROT</name>
<dbReference type="EMBL" id="CP102480">
    <property type="protein sequence ID" value="UUX49581.1"/>
    <property type="molecule type" value="Genomic_DNA"/>
</dbReference>
<dbReference type="InterPro" id="IPR050678">
    <property type="entry name" value="DNA_Partitioning_ATPase"/>
</dbReference>
<dbReference type="NCBIfam" id="NF041546">
    <property type="entry name" value="ParA_partition"/>
    <property type="match status" value="1"/>
</dbReference>
<dbReference type="InterPro" id="IPR002586">
    <property type="entry name" value="CobQ/CobB/MinD/ParA_Nub-bd_dom"/>
</dbReference>
<evidence type="ECO:0000313" key="3">
    <source>
        <dbReference type="Proteomes" id="UP001060336"/>
    </source>
</evidence>
<proteinExistence type="predicted"/>
<gene>
    <name evidence="2" type="ORF">NUH88_19545</name>
</gene>
<dbReference type="InterPro" id="IPR048089">
    <property type="entry name" value="McdA"/>
</dbReference>
<dbReference type="PIRSF" id="PIRSF009320">
    <property type="entry name" value="Nuc_binding_HP_1000"/>
    <property type="match status" value="1"/>
</dbReference>
<dbReference type="PANTHER" id="PTHR13696">
    <property type="entry name" value="P-LOOP CONTAINING NUCLEOSIDE TRIPHOSPHATE HYDROLASE"/>
    <property type="match status" value="1"/>
</dbReference>
<dbReference type="AlphaFoldDB" id="A0A9J7AVX7"/>